<evidence type="ECO:0000313" key="2">
    <source>
        <dbReference type="Proteomes" id="UP000271889"/>
    </source>
</evidence>
<evidence type="ECO:0000313" key="1">
    <source>
        <dbReference type="EMBL" id="VDN32602.1"/>
    </source>
</evidence>
<gene>
    <name evidence="1" type="ORF">CGOC_LOCUS12153</name>
</gene>
<feature type="non-terminal residue" evidence="1">
    <location>
        <position position="1"/>
    </location>
</feature>
<sequence>FVFFQRIFNGNVCDYECTSVLRGIPEESLPELNDNVAPAHRLHAVHNNSPPCNACQFASNNANPLAKLHNVLNLVLQAATNNVVLASKLSSSHNSNHAINANNPAVARAPPQCAKVPAKPAVPHHAEVKHHLR</sequence>
<dbReference type="Proteomes" id="UP000271889">
    <property type="component" value="Unassembled WGS sequence"/>
</dbReference>
<reference evidence="1 2" key="1">
    <citation type="submission" date="2018-11" db="EMBL/GenBank/DDBJ databases">
        <authorList>
            <consortium name="Pathogen Informatics"/>
        </authorList>
    </citation>
    <scope>NUCLEOTIDE SEQUENCE [LARGE SCALE GENOMIC DNA]</scope>
</reference>
<dbReference type="EMBL" id="UYRV01121020">
    <property type="protein sequence ID" value="VDN32602.1"/>
    <property type="molecule type" value="Genomic_DNA"/>
</dbReference>
<accession>A0A3P7QLI7</accession>
<proteinExistence type="predicted"/>
<protein>
    <submittedName>
        <fullName evidence="1">Uncharacterized protein</fullName>
    </submittedName>
</protein>
<organism evidence="1 2">
    <name type="scientific">Cylicostephanus goldi</name>
    <name type="common">Nematode worm</name>
    <dbReference type="NCBI Taxonomy" id="71465"/>
    <lineage>
        <taxon>Eukaryota</taxon>
        <taxon>Metazoa</taxon>
        <taxon>Ecdysozoa</taxon>
        <taxon>Nematoda</taxon>
        <taxon>Chromadorea</taxon>
        <taxon>Rhabditida</taxon>
        <taxon>Rhabditina</taxon>
        <taxon>Rhabditomorpha</taxon>
        <taxon>Strongyloidea</taxon>
        <taxon>Strongylidae</taxon>
        <taxon>Cylicostephanus</taxon>
    </lineage>
</organism>
<dbReference type="AlphaFoldDB" id="A0A3P7QLI7"/>
<name>A0A3P7QLI7_CYLGO</name>
<keyword evidence="2" id="KW-1185">Reference proteome</keyword>